<accession>A0A1I2AHA8</accession>
<dbReference type="EC" id="3.2.1.52" evidence="3"/>
<dbReference type="InterPro" id="IPR015882">
    <property type="entry name" value="HEX_bac_N"/>
</dbReference>
<dbReference type="InterPro" id="IPR015883">
    <property type="entry name" value="Glyco_hydro_20_cat"/>
</dbReference>
<dbReference type="STRING" id="385682.SAMN05444380_11142"/>
<feature type="active site" description="Proton donor" evidence="6">
    <location>
        <position position="339"/>
    </location>
</feature>
<evidence type="ECO:0000256" key="3">
    <source>
        <dbReference type="ARBA" id="ARBA00012663"/>
    </source>
</evidence>
<dbReference type="PANTHER" id="PTHR22600:SF57">
    <property type="entry name" value="BETA-N-ACETYLHEXOSAMINIDASE"/>
    <property type="match status" value="1"/>
</dbReference>
<dbReference type="CDD" id="cd06568">
    <property type="entry name" value="GH20_SpHex_like"/>
    <property type="match status" value="1"/>
</dbReference>
<dbReference type="SUPFAM" id="SSF55545">
    <property type="entry name" value="beta-N-acetylhexosaminidase-like domain"/>
    <property type="match status" value="1"/>
</dbReference>
<keyword evidence="10" id="KW-1185">Reference proteome</keyword>
<dbReference type="EMBL" id="FONA01000011">
    <property type="protein sequence ID" value="SFE42353.1"/>
    <property type="molecule type" value="Genomic_DNA"/>
</dbReference>
<evidence type="ECO:0000256" key="6">
    <source>
        <dbReference type="PIRSR" id="PIRSR625705-1"/>
    </source>
</evidence>
<dbReference type="Pfam" id="PF02838">
    <property type="entry name" value="Glyco_hydro_20b"/>
    <property type="match status" value="1"/>
</dbReference>
<evidence type="ECO:0000259" key="7">
    <source>
        <dbReference type="Pfam" id="PF00728"/>
    </source>
</evidence>
<organism evidence="9 10">
    <name type="scientific">Thermophagus xiamenensis</name>
    <dbReference type="NCBI Taxonomy" id="385682"/>
    <lineage>
        <taxon>Bacteria</taxon>
        <taxon>Pseudomonadati</taxon>
        <taxon>Bacteroidota</taxon>
        <taxon>Bacteroidia</taxon>
        <taxon>Marinilabiliales</taxon>
        <taxon>Marinilabiliaceae</taxon>
        <taxon>Thermophagus</taxon>
    </lineage>
</organism>
<protein>
    <recommendedName>
        <fullName evidence="3">beta-N-acetylhexosaminidase</fullName>
        <ecNumber evidence="3">3.2.1.52</ecNumber>
    </recommendedName>
</protein>
<dbReference type="Gene3D" id="3.20.20.80">
    <property type="entry name" value="Glycosidases"/>
    <property type="match status" value="1"/>
</dbReference>
<reference evidence="9 10" key="1">
    <citation type="submission" date="2016-10" db="EMBL/GenBank/DDBJ databases">
        <authorList>
            <person name="de Groot N.N."/>
        </authorList>
    </citation>
    <scope>NUCLEOTIDE SEQUENCE [LARGE SCALE GENOMIC DNA]</scope>
    <source>
        <strain evidence="9 10">DSM 19012</strain>
    </source>
</reference>
<keyword evidence="5" id="KW-0326">Glycosidase</keyword>
<dbReference type="AlphaFoldDB" id="A0A1I2AHA8"/>
<dbReference type="GO" id="GO:0030203">
    <property type="term" value="P:glycosaminoglycan metabolic process"/>
    <property type="evidence" value="ECO:0007669"/>
    <property type="project" value="TreeGrafter"/>
</dbReference>
<dbReference type="InterPro" id="IPR017853">
    <property type="entry name" value="GH"/>
</dbReference>
<sequence length="539" mass="61433">MSSMKSFYIALILNVLLMLNVSCEKKYPPTDMARHALIPKPVSVEATHETFVLKDKASVFYDSGNEALKKEAEYLAALLGKATGFDIKVKASSALPSRGNIFLTTSMDDDSLEHEDGYKLEIDRRYVKISAPQPKGVFYGIQTLRQLFPAEFEKENKDVKEEWFLPAGTIHDWPEYPYRGAMLDVSRHFFGVETVKRFIDYLAMYKMNILHLHLSDDQGWRIEIESWPNLTKHGGSTEVGGGPGGFFTKDEFREIVAYASERYITIVPEIDMPGHTNAALASYPELNCDGKAPELYTGTRVGFSTLCTHKEIVYQFVDDVVSEISELSPGPWFHIGGDESHSTKHDDYVRFVNRVRKIVKSYGKKIIGWDEIAHADIDSEDVVQFWAREKNALLGVKKGAKVIMSPSKHAYMDMKYDSTTVLGLKWAGYTEVDDGYSWDPATLVEGIERSHILGIEAPLWSETIETLEDIEYMIFPRLPGYAEIGWTSSKHRSWDEYKIRLGKQKQRFEAMGINYYPSSLVPWQNEEDIFIEPIEKDNN</sequence>
<dbReference type="PANTHER" id="PTHR22600">
    <property type="entry name" value="BETA-HEXOSAMINIDASE"/>
    <property type="match status" value="1"/>
</dbReference>
<keyword evidence="4" id="KW-0378">Hydrolase</keyword>
<dbReference type="GO" id="GO:0004563">
    <property type="term" value="F:beta-N-acetylhexosaminidase activity"/>
    <property type="evidence" value="ECO:0007669"/>
    <property type="project" value="UniProtKB-EC"/>
</dbReference>
<dbReference type="PRINTS" id="PR00738">
    <property type="entry name" value="GLHYDRLASE20"/>
</dbReference>
<feature type="domain" description="Beta-hexosaminidase bacterial type N-terminal" evidence="8">
    <location>
        <begin position="35"/>
        <end position="173"/>
    </location>
</feature>
<dbReference type="Pfam" id="PF00728">
    <property type="entry name" value="Glyco_hydro_20"/>
    <property type="match status" value="1"/>
</dbReference>
<evidence type="ECO:0000256" key="2">
    <source>
        <dbReference type="ARBA" id="ARBA00006285"/>
    </source>
</evidence>
<dbReference type="OrthoDB" id="1090159at2"/>
<evidence type="ECO:0000313" key="10">
    <source>
        <dbReference type="Proteomes" id="UP000181976"/>
    </source>
</evidence>
<dbReference type="Gene3D" id="3.30.379.10">
    <property type="entry name" value="Chitobiase/beta-hexosaminidase domain 2-like"/>
    <property type="match status" value="1"/>
</dbReference>
<feature type="domain" description="Glycoside hydrolase family 20 catalytic" evidence="7">
    <location>
        <begin position="176"/>
        <end position="488"/>
    </location>
</feature>
<dbReference type="PIRSF" id="PIRSF001093">
    <property type="entry name" value="B-hxosamndse_ab_euk"/>
    <property type="match status" value="1"/>
</dbReference>
<proteinExistence type="inferred from homology"/>
<evidence type="ECO:0000256" key="1">
    <source>
        <dbReference type="ARBA" id="ARBA00001231"/>
    </source>
</evidence>
<gene>
    <name evidence="9" type="ORF">SAMN05444380_11142</name>
</gene>
<dbReference type="GO" id="GO:0016020">
    <property type="term" value="C:membrane"/>
    <property type="evidence" value="ECO:0007669"/>
    <property type="project" value="TreeGrafter"/>
</dbReference>
<evidence type="ECO:0000259" key="8">
    <source>
        <dbReference type="Pfam" id="PF02838"/>
    </source>
</evidence>
<comment type="similarity">
    <text evidence="2">Belongs to the glycosyl hydrolase 20 family.</text>
</comment>
<dbReference type="SUPFAM" id="SSF51445">
    <property type="entry name" value="(Trans)glycosidases"/>
    <property type="match status" value="1"/>
</dbReference>
<evidence type="ECO:0000256" key="4">
    <source>
        <dbReference type="ARBA" id="ARBA00022801"/>
    </source>
</evidence>
<dbReference type="eggNOG" id="COG3525">
    <property type="taxonomic scope" value="Bacteria"/>
</dbReference>
<evidence type="ECO:0000256" key="5">
    <source>
        <dbReference type="ARBA" id="ARBA00023295"/>
    </source>
</evidence>
<dbReference type="InParanoid" id="A0A1I2AHA8"/>
<dbReference type="InterPro" id="IPR029018">
    <property type="entry name" value="Hex-like_dom2"/>
</dbReference>
<name>A0A1I2AHA8_9BACT</name>
<dbReference type="Proteomes" id="UP000181976">
    <property type="component" value="Unassembled WGS sequence"/>
</dbReference>
<dbReference type="GO" id="GO:0005975">
    <property type="term" value="P:carbohydrate metabolic process"/>
    <property type="evidence" value="ECO:0007669"/>
    <property type="project" value="InterPro"/>
</dbReference>
<evidence type="ECO:0000313" key="9">
    <source>
        <dbReference type="EMBL" id="SFE42353.1"/>
    </source>
</evidence>
<comment type="catalytic activity">
    <reaction evidence="1">
        <text>Hydrolysis of terminal non-reducing N-acetyl-D-hexosamine residues in N-acetyl-beta-D-hexosaminides.</text>
        <dbReference type="EC" id="3.2.1.52"/>
    </reaction>
</comment>
<dbReference type="InterPro" id="IPR025705">
    <property type="entry name" value="Beta_hexosaminidase_sua/sub"/>
</dbReference>